<dbReference type="Proteomes" id="UP000278907">
    <property type="component" value="Unassembled WGS sequence"/>
</dbReference>
<dbReference type="Gene3D" id="1.10.1200.10">
    <property type="entry name" value="ACP-like"/>
    <property type="match status" value="1"/>
</dbReference>
<dbReference type="PANTHER" id="PTHR45527:SF1">
    <property type="entry name" value="FATTY ACID SYNTHASE"/>
    <property type="match status" value="1"/>
</dbReference>
<dbReference type="InterPro" id="IPR020802">
    <property type="entry name" value="TesA-like"/>
</dbReference>
<keyword evidence="5" id="KW-1185">Reference proteome</keyword>
<dbReference type="SUPFAM" id="SSF47336">
    <property type="entry name" value="ACP-like"/>
    <property type="match status" value="1"/>
</dbReference>
<dbReference type="PROSITE" id="PS50075">
    <property type="entry name" value="CARRIER"/>
    <property type="match status" value="1"/>
</dbReference>
<feature type="domain" description="Carrier" evidence="3">
    <location>
        <begin position="229"/>
        <end position="304"/>
    </location>
</feature>
<keyword evidence="2" id="KW-0597">Phosphoprotein</keyword>
<keyword evidence="1" id="KW-0596">Phosphopantetheine</keyword>
<dbReference type="Gene3D" id="3.40.50.1820">
    <property type="entry name" value="alpha/beta hydrolase"/>
    <property type="match status" value="1"/>
</dbReference>
<comment type="caution">
    <text evidence="4">The sequence shown here is derived from an EMBL/GenBank/DDBJ whole genome shotgun (WGS) entry which is preliminary data.</text>
</comment>
<dbReference type="SMART" id="SM00823">
    <property type="entry name" value="PKS_PP"/>
    <property type="match status" value="1"/>
</dbReference>
<feature type="non-terminal residue" evidence="4">
    <location>
        <position position="1"/>
    </location>
</feature>
<dbReference type="InterPro" id="IPR045851">
    <property type="entry name" value="AMP-bd_C_sf"/>
</dbReference>
<organism evidence="4 5">
    <name type="scientific">Corallococcus praedator</name>
    <dbReference type="NCBI Taxonomy" id="2316724"/>
    <lineage>
        <taxon>Bacteria</taxon>
        <taxon>Pseudomonadati</taxon>
        <taxon>Myxococcota</taxon>
        <taxon>Myxococcia</taxon>
        <taxon>Myxococcales</taxon>
        <taxon>Cystobacterineae</taxon>
        <taxon>Myxococcaceae</taxon>
        <taxon>Corallococcus</taxon>
    </lineage>
</organism>
<dbReference type="PANTHER" id="PTHR45527">
    <property type="entry name" value="NONRIBOSOMAL PEPTIDE SYNTHETASE"/>
    <property type="match status" value="1"/>
</dbReference>
<evidence type="ECO:0000259" key="3">
    <source>
        <dbReference type="PROSITE" id="PS50075"/>
    </source>
</evidence>
<dbReference type="Pfam" id="PF00975">
    <property type="entry name" value="Thioesterase"/>
    <property type="match status" value="1"/>
</dbReference>
<protein>
    <submittedName>
        <fullName evidence="4">Alpha/beta fold hydrolase</fullName>
    </submittedName>
</protein>
<keyword evidence="4" id="KW-0378">Hydrolase</keyword>
<dbReference type="InterPro" id="IPR020806">
    <property type="entry name" value="PKS_PP-bd"/>
</dbReference>
<dbReference type="Gene3D" id="3.30.300.30">
    <property type="match status" value="1"/>
</dbReference>
<evidence type="ECO:0000313" key="5">
    <source>
        <dbReference type="Proteomes" id="UP000278907"/>
    </source>
</evidence>
<evidence type="ECO:0000256" key="1">
    <source>
        <dbReference type="ARBA" id="ARBA00022450"/>
    </source>
</evidence>
<evidence type="ECO:0000313" key="4">
    <source>
        <dbReference type="EMBL" id="RKH95999.1"/>
    </source>
</evidence>
<reference evidence="4 5" key="1">
    <citation type="submission" date="2018-09" db="EMBL/GenBank/DDBJ databases">
        <authorList>
            <person name="Livingstone P.G."/>
            <person name="Whitworth D.E."/>
        </authorList>
    </citation>
    <scope>NUCLEOTIDE SEQUENCE [LARGE SCALE GENOMIC DNA]</scope>
    <source>
        <strain evidence="4 5">CA031B</strain>
    </source>
</reference>
<dbReference type="RefSeq" id="WP_120630868.1">
    <property type="nucleotide sequence ID" value="NZ_RAWI01000334.1"/>
</dbReference>
<evidence type="ECO:0000256" key="2">
    <source>
        <dbReference type="ARBA" id="ARBA00022553"/>
    </source>
</evidence>
<dbReference type="InterPro" id="IPR001031">
    <property type="entry name" value="Thioesterase"/>
</dbReference>
<dbReference type="SUPFAM" id="SSF56801">
    <property type="entry name" value="Acetyl-CoA synthetase-like"/>
    <property type="match status" value="1"/>
</dbReference>
<dbReference type="SUPFAM" id="SSF53474">
    <property type="entry name" value="alpha/beta-Hydrolases"/>
    <property type="match status" value="1"/>
</dbReference>
<dbReference type="Pfam" id="PF00501">
    <property type="entry name" value="AMP-binding"/>
    <property type="match status" value="1"/>
</dbReference>
<dbReference type="GO" id="GO:0016787">
    <property type="term" value="F:hydrolase activity"/>
    <property type="evidence" value="ECO:0007669"/>
    <property type="project" value="UniProtKB-KW"/>
</dbReference>
<accession>A0ABX9Q953</accession>
<sequence length="574" mass="63094">YATGSVQHVFNLYGPTEDTTYSTFTRVPEGPTEPTIGLPLPETSAYVLSPHFFPQPIGVPGELYLAGAGLARGYLGRADLTAERFVPDPFSSTPGARMYRTGDLVRRRADAQLEYLGRTDFQVKLRGFRIELGEIEATLRQHPSVQQALVLTRRDSPTADPFLVAYVVTSSPDTTALRTFLQQKLPEYMVPFFYVPLAAFPLTPNGKIDRAALPTPSAGLFGTPGSYEAPRDHLEQELVAIWEEVIGIKPIGVTSHFFELGGHSLLAVRLMARIRERMKRELPLASLFQAPTVEQLAGLLRKLPEPFSPLVPIRREGTRRPFFCVHPVGGNVLSYAELARGLGPDQPFYALQSPGLDGKPLSPSTVEEMAATYVELIRTVQPQGPYRLGGWSMGALVAFEMARQLQAHGDTVEVLTLIDPSSATEARVSIDVDDASQVLAQFASDQGQLADQGAWIPDPALLERGLDAALEDLMVKGRESGLLVPEVQLPQVRTLFEVFANNLRAMKHYRPQPLPGRIVVLRASERSAEEQNDRGWSALAPDGLLLLEVPGNHYSVLRAPNVQTLAERLIRLLT</sequence>
<dbReference type="InterPro" id="IPR009081">
    <property type="entry name" value="PP-bd_ACP"/>
</dbReference>
<proteinExistence type="predicted"/>
<dbReference type="SMART" id="SM00824">
    <property type="entry name" value="PKS_TE"/>
    <property type="match status" value="1"/>
</dbReference>
<dbReference type="Pfam" id="PF00550">
    <property type="entry name" value="PP-binding"/>
    <property type="match status" value="1"/>
</dbReference>
<dbReference type="InterPro" id="IPR000873">
    <property type="entry name" value="AMP-dep_synth/lig_dom"/>
</dbReference>
<dbReference type="InterPro" id="IPR042099">
    <property type="entry name" value="ANL_N_sf"/>
</dbReference>
<dbReference type="EMBL" id="RAWI01000334">
    <property type="protein sequence ID" value="RKH95999.1"/>
    <property type="molecule type" value="Genomic_DNA"/>
</dbReference>
<dbReference type="InterPro" id="IPR029058">
    <property type="entry name" value="AB_hydrolase_fold"/>
</dbReference>
<gene>
    <name evidence="4" type="ORF">D7Y13_31340</name>
</gene>
<dbReference type="InterPro" id="IPR036736">
    <property type="entry name" value="ACP-like_sf"/>
</dbReference>
<dbReference type="Pfam" id="PF13193">
    <property type="entry name" value="AMP-binding_C"/>
    <property type="match status" value="1"/>
</dbReference>
<dbReference type="InterPro" id="IPR025110">
    <property type="entry name" value="AMP-bd_C"/>
</dbReference>
<dbReference type="Gene3D" id="3.40.50.12780">
    <property type="entry name" value="N-terminal domain of ligase-like"/>
    <property type="match status" value="1"/>
</dbReference>
<name>A0ABX9Q953_9BACT</name>